<name>A0ABD5P9U0_9EURY</name>
<comment type="similarity">
    <text evidence="1">Belongs to the bacterial solute-binding protein 5 family.</text>
</comment>
<feature type="region of interest" description="Disordered" evidence="4">
    <location>
        <begin position="28"/>
        <end position="75"/>
    </location>
</feature>
<dbReference type="PIRSF" id="PIRSF002741">
    <property type="entry name" value="MppA"/>
    <property type="match status" value="1"/>
</dbReference>
<dbReference type="Proteomes" id="UP001595921">
    <property type="component" value="Unassembled WGS sequence"/>
</dbReference>
<dbReference type="Pfam" id="PF00496">
    <property type="entry name" value="SBP_bac_5"/>
    <property type="match status" value="1"/>
</dbReference>
<dbReference type="Gene3D" id="3.40.190.10">
    <property type="entry name" value="Periplasmic binding protein-like II"/>
    <property type="match status" value="1"/>
</dbReference>
<dbReference type="InterPro" id="IPR030678">
    <property type="entry name" value="Peptide/Ni-bd"/>
</dbReference>
<protein>
    <submittedName>
        <fullName evidence="6">ABC transporter substrate-binding protein</fullName>
    </submittedName>
</protein>
<keyword evidence="2" id="KW-0813">Transport</keyword>
<evidence type="ECO:0000256" key="3">
    <source>
        <dbReference type="ARBA" id="ARBA00022729"/>
    </source>
</evidence>
<evidence type="ECO:0000313" key="6">
    <source>
        <dbReference type="EMBL" id="MFC4357541.1"/>
    </source>
</evidence>
<feature type="domain" description="Solute-binding protein family 5" evidence="5">
    <location>
        <begin position="116"/>
        <end position="476"/>
    </location>
</feature>
<feature type="compositionally biased region" description="Low complexity" evidence="4">
    <location>
        <begin position="28"/>
        <end position="56"/>
    </location>
</feature>
<evidence type="ECO:0000259" key="5">
    <source>
        <dbReference type="Pfam" id="PF00496"/>
    </source>
</evidence>
<dbReference type="PROSITE" id="PS51318">
    <property type="entry name" value="TAT"/>
    <property type="match status" value="1"/>
</dbReference>
<dbReference type="Gene3D" id="3.90.76.10">
    <property type="entry name" value="Dipeptide-binding Protein, Domain 1"/>
    <property type="match status" value="1"/>
</dbReference>
<dbReference type="RefSeq" id="WP_267622152.1">
    <property type="nucleotide sequence ID" value="NZ_JAODIW010000006.1"/>
</dbReference>
<sequence>MPGEERTGVGRRRFLSLAGGAAGSAALAGCSGVLGNDPTGGTTTDTSSGNDSGGATETESGGDGADDGEGGAFPIRITQGQVPQGLDPHDHRQTPAKTVLLHCYQGVLSTDRHGRIVEGLATNYRRMENGNRVRFDVREDVSFHDGSSLTPEDVVFSVERVADDATGFSSPQRDQLDGVTDAAVVDGERSVEVRSSGVDPVVFTTFASYCDVLSKEWVQSHDRSYIASNAMGTGPFVLESYESGSRVEFSRFEDYWGDRPAASAVSFSAETDPVARIDALLEGEVDVAVGVPPAGVRRINDGTRARVEVAPSTRLLFTGMRDDTQPFDSVAFRRALNYAVDLESVVGNVLQGFGEQTGQPTLEGFTGHNPDVEPYPYDPERAEQLVEQSGYAGAEITLHVPTGRYLKGFEIAQSVVGYVDELSNVSATVERRGFQSLASDLLSPTDSDDPAWYLIGWNEPTADGVLVMRPLLTSDGRLSTWSNEAFDRLLTQASSQTGDERVNTLRDANQLAHDRAPWVFLNRQYSVYGVSSAIDWRARTDERVDAAEMRRSE</sequence>
<evidence type="ECO:0000256" key="4">
    <source>
        <dbReference type="SAM" id="MobiDB-lite"/>
    </source>
</evidence>
<evidence type="ECO:0000256" key="2">
    <source>
        <dbReference type="ARBA" id="ARBA00022448"/>
    </source>
</evidence>
<dbReference type="PANTHER" id="PTHR30290">
    <property type="entry name" value="PERIPLASMIC BINDING COMPONENT OF ABC TRANSPORTER"/>
    <property type="match status" value="1"/>
</dbReference>
<dbReference type="InterPro" id="IPR000914">
    <property type="entry name" value="SBP_5_dom"/>
</dbReference>
<reference evidence="6 7" key="1">
    <citation type="journal article" date="2019" name="Int. J. Syst. Evol. Microbiol.">
        <title>The Global Catalogue of Microorganisms (GCM) 10K type strain sequencing project: providing services to taxonomists for standard genome sequencing and annotation.</title>
        <authorList>
            <consortium name="The Broad Institute Genomics Platform"/>
            <consortium name="The Broad Institute Genome Sequencing Center for Infectious Disease"/>
            <person name="Wu L."/>
            <person name="Ma J."/>
        </authorList>
    </citation>
    <scope>NUCLEOTIDE SEQUENCE [LARGE SCALE GENOMIC DNA]</scope>
    <source>
        <strain evidence="6 7">CGMCC 1.12553</strain>
    </source>
</reference>
<dbReference type="PROSITE" id="PS51257">
    <property type="entry name" value="PROKAR_LIPOPROTEIN"/>
    <property type="match status" value="1"/>
</dbReference>
<keyword evidence="7" id="KW-1185">Reference proteome</keyword>
<dbReference type="AlphaFoldDB" id="A0ABD5P9U0"/>
<gene>
    <name evidence="6" type="ORF">ACFO0N_06195</name>
</gene>
<organism evidence="6 7">
    <name type="scientific">Halobium salinum</name>
    <dbReference type="NCBI Taxonomy" id="1364940"/>
    <lineage>
        <taxon>Archaea</taxon>
        <taxon>Methanobacteriati</taxon>
        <taxon>Methanobacteriota</taxon>
        <taxon>Stenosarchaea group</taxon>
        <taxon>Halobacteria</taxon>
        <taxon>Halobacteriales</taxon>
        <taxon>Haloferacaceae</taxon>
        <taxon>Halobium</taxon>
    </lineage>
</organism>
<dbReference type="Gene3D" id="3.10.105.10">
    <property type="entry name" value="Dipeptide-binding Protein, Domain 3"/>
    <property type="match status" value="1"/>
</dbReference>
<accession>A0ABD5P9U0</accession>
<dbReference type="GO" id="GO:0042597">
    <property type="term" value="C:periplasmic space"/>
    <property type="evidence" value="ECO:0007669"/>
    <property type="project" value="UniProtKB-ARBA"/>
</dbReference>
<evidence type="ECO:0000313" key="7">
    <source>
        <dbReference type="Proteomes" id="UP001595921"/>
    </source>
</evidence>
<keyword evidence="3" id="KW-0732">Signal</keyword>
<evidence type="ECO:0000256" key="1">
    <source>
        <dbReference type="ARBA" id="ARBA00005695"/>
    </source>
</evidence>
<dbReference type="SUPFAM" id="SSF53850">
    <property type="entry name" value="Periplasmic binding protein-like II"/>
    <property type="match status" value="1"/>
</dbReference>
<dbReference type="InterPro" id="IPR006311">
    <property type="entry name" value="TAT_signal"/>
</dbReference>
<dbReference type="InterPro" id="IPR039424">
    <property type="entry name" value="SBP_5"/>
</dbReference>
<dbReference type="PANTHER" id="PTHR30290:SF9">
    <property type="entry name" value="OLIGOPEPTIDE-BINDING PROTEIN APPA"/>
    <property type="match status" value="1"/>
</dbReference>
<dbReference type="EMBL" id="JBHSDS010000003">
    <property type="protein sequence ID" value="MFC4357541.1"/>
    <property type="molecule type" value="Genomic_DNA"/>
</dbReference>
<comment type="caution">
    <text evidence="6">The sequence shown here is derived from an EMBL/GenBank/DDBJ whole genome shotgun (WGS) entry which is preliminary data.</text>
</comment>
<proteinExistence type="inferred from homology"/>